<dbReference type="AlphaFoldDB" id="A0A1N6NCA1"/>
<protein>
    <submittedName>
        <fullName evidence="6">DNA-binding transcriptional regulator, LysR family</fullName>
    </submittedName>
</protein>
<evidence type="ECO:0000259" key="5">
    <source>
        <dbReference type="PROSITE" id="PS50931"/>
    </source>
</evidence>
<keyword evidence="7" id="KW-1185">Reference proteome</keyword>
<evidence type="ECO:0000256" key="4">
    <source>
        <dbReference type="ARBA" id="ARBA00023163"/>
    </source>
</evidence>
<evidence type="ECO:0000313" key="7">
    <source>
        <dbReference type="Proteomes" id="UP000186895"/>
    </source>
</evidence>
<dbReference type="InterPro" id="IPR036390">
    <property type="entry name" value="WH_DNA-bd_sf"/>
</dbReference>
<evidence type="ECO:0000256" key="2">
    <source>
        <dbReference type="ARBA" id="ARBA00023015"/>
    </source>
</evidence>
<comment type="similarity">
    <text evidence="1">Belongs to the LysR transcriptional regulatory family.</text>
</comment>
<dbReference type="GO" id="GO:0010628">
    <property type="term" value="P:positive regulation of gene expression"/>
    <property type="evidence" value="ECO:0007669"/>
    <property type="project" value="TreeGrafter"/>
</dbReference>
<dbReference type="GO" id="GO:0003700">
    <property type="term" value="F:DNA-binding transcription factor activity"/>
    <property type="evidence" value="ECO:0007669"/>
    <property type="project" value="InterPro"/>
</dbReference>
<name>A0A1N6NCA1_9GAMM</name>
<dbReference type="PROSITE" id="PS50931">
    <property type="entry name" value="HTH_LYSR"/>
    <property type="match status" value="1"/>
</dbReference>
<evidence type="ECO:0000256" key="1">
    <source>
        <dbReference type="ARBA" id="ARBA00009437"/>
    </source>
</evidence>
<feature type="domain" description="HTH lysR-type" evidence="5">
    <location>
        <begin position="7"/>
        <end position="64"/>
    </location>
</feature>
<evidence type="ECO:0000313" key="6">
    <source>
        <dbReference type="EMBL" id="SIP89617.1"/>
    </source>
</evidence>
<dbReference type="InterPro" id="IPR005119">
    <property type="entry name" value="LysR_subst-bd"/>
</dbReference>
<dbReference type="GO" id="GO:0043565">
    <property type="term" value="F:sequence-specific DNA binding"/>
    <property type="evidence" value="ECO:0007669"/>
    <property type="project" value="TreeGrafter"/>
</dbReference>
<dbReference type="Gene3D" id="1.10.10.10">
    <property type="entry name" value="Winged helix-like DNA-binding domain superfamily/Winged helix DNA-binding domain"/>
    <property type="match status" value="1"/>
</dbReference>
<dbReference type="Pfam" id="PF00126">
    <property type="entry name" value="HTH_1"/>
    <property type="match status" value="1"/>
</dbReference>
<dbReference type="EMBL" id="FTMN01000001">
    <property type="protein sequence ID" value="SIP89617.1"/>
    <property type="molecule type" value="Genomic_DNA"/>
</dbReference>
<dbReference type="Pfam" id="PF03466">
    <property type="entry name" value="LysR_substrate"/>
    <property type="match status" value="1"/>
</dbReference>
<dbReference type="SUPFAM" id="SSF53850">
    <property type="entry name" value="Periplasmic binding protein-like II"/>
    <property type="match status" value="1"/>
</dbReference>
<dbReference type="PANTHER" id="PTHR30427:SF1">
    <property type="entry name" value="TRANSCRIPTIONAL ACTIVATOR PROTEIN LYSR"/>
    <property type="match status" value="1"/>
</dbReference>
<dbReference type="RefSeq" id="WP_076460145.1">
    <property type="nucleotide sequence ID" value="NZ_FTMN01000001.1"/>
</dbReference>
<dbReference type="Proteomes" id="UP000186895">
    <property type="component" value="Unassembled WGS sequence"/>
</dbReference>
<keyword evidence="3 6" id="KW-0238">DNA-binding</keyword>
<reference evidence="6 7" key="1">
    <citation type="submission" date="2017-01" db="EMBL/GenBank/DDBJ databases">
        <authorList>
            <person name="Mah S.A."/>
            <person name="Swanson W.J."/>
            <person name="Moy G.W."/>
            <person name="Vacquier V.D."/>
        </authorList>
    </citation>
    <scope>NUCLEOTIDE SEQUENCE [LARGE SCALE GENOMIC DNA]</scope>
    <source>
        <strain evidence="6 7">DSM 7027</strain>
    </source>
</reference>
<dbReference type="PANTHER" id="PTHR30427">
    <property type="entry name" value="TRANSCRIPTIONAL ACTIVATOR PROTEIN LYSR"/>
    <property type="match status" value="1"/>
</dbReference>
<proteinExistence type="inferred from homology"/>
<sequence length="300" mass="33282">MADINLNSLKSLIIFKTLYEQGTATRTAKELGITQSGVSRSLAQLEENINMALFIRHKKRLVPMPEADELYGEILRLMDNLEEMKHSIVALREFGASRMRLASAPALGFAFVPKLIANILRINPKYSIYFDIMPSPEVVRSIEAGHFDAGFVTLPVNSQALVVEELFSVKAVCLVPKDHPLADLETIHVKDLRGQHLVIPNQPNLAADQLLALINENNIRIAGKTEANIAAICSLVANGVGISLINPITAFDNLAASRDFVIKPFEPSFHYSFGLAYRQSWSGNQLIQHLRESLPNQPEF</sequence>
<dbReference type="PRINTS" id="PR00039">
    <property type="entry name" value="HTHLYSR"/>
</dbReference>
<dbReference type="Gene3D" id="3.40.190.10">
    <property type="entry name" value="Periplasmic binding protein-like II"/>
    <property type="match status" value="2"/>
</dbReference>
<dbReference type="SUPFAM" id="SSF46785">
    <property type="entry name" value="Winged helix' DNA-binding domain"/>
    <property type="match status" value="1"/>
</dbReference>
<accession>A0A1N6NCA1</accession>
<dbReference type="InterPro" id="IPR000847">
    <property type="entry name" value="LysR_HTH_N"/>
</dbReference>
<gene>
    <name evidence="6" type="ORF">SAMN05421647_101208</name>
</gene>
<keyword evidence="2" id="KW-0805">Transcription regulation</keyword>
<dbReference type="STRING" id="49186.SAMN05421647_101208"/>
<keyword evidence="4" id="KW-0804">Transcription</keyword>
<dbReference type="InterPro" id="IPR036388">
    <property type="entry name" value="WH-like_DNA-bd_sf"/>
</dbReference>
<organism evidence="6 7">
    <name type="scientific">Marinobacterium stanieri</name>
    <dbReference type="NCBI Taxonomy" id="49186"/>
    <lineage>
        <taxon>Bacteria</taxon>
        <taxon>Pseudomonadati</taxon>
        <taxon>Pseudomonadota</taxon>
        <taxon>Gammaproteobacteria</taxon>
        <taxon>Oceanospirillales</taxon>
        <taxon>Oceanospirillaceae</taxon>
        <taxon>Marinobacterium</taxon>
    </lineage>
</organism>
<evidence type="ECO:0000256" key="3">
    <source>
        <dbReference type="ARBA" id="ARBA00023125"/>
    </source>
</evidence>